<evidence type="ECO:0000313" key="2">
    <source>
        <dbReference type="EMBL" id="CRL21072.1"/>
    </source>
</evidence>
<proteinExistence type="predicted"/>
<feature type="compositionally biased region" description="Basic and acidic residues" evidence="1">
    <location>
        <begin position="16"/>
        <end position="42"/>
    </location>
</feature>
<sequence length="48" mass="5553">MVCASRYPEYTPEPQPEPKRNYADGYLGRETDPRPKKDRAPEFPKASL</sequence>
<dbReference type="EMBL" id="HG793138">
    <property type="protein sequence ID" value="CRL21072.1"/>
    <property type="molecule type" value="Genomic_DNA"/>
</dbReference>
<feature type="region of interest" description="Disordered" evidence="1">
    <location>
        <begin position="1"/>
        <end position="48"/>
    </location>
</feature>
<reference evidence="2 3" key="1">
    <citation type="journal article" date="2014" name="Nat. Commun.">
        <title>Multiple recent horizontal transfers of a large genomic region in cheese making fungi.</title>
        <authorList>
            <person name="Cheeseman K."/>
            <person name="Ropars J."/>
            <person name="Renault P."/>
            <person name="Dupont J."/>
            <person name="Gouzy J."/>
            <person name="Branca A."/>
            <person name="Abraham A.L."/>
            <person name="Ceppi M."/>
            <person name="Conseiller E."/>
            <person name="Debuchy R."/>
            <person name="Malagnac F."/>
            <person name="Goarin A."/>
            <person name="Silar P."/>
            <person name="Lacoste S."/>
            <person name="Sallet E."/>
            <person name="Bensimon A."/>
            <person name="Giraud T."/>
            <person name="Brygoo Y."/>
        </authorList>
    </citation>
    <scope>NUCLEOTIDE SEQUENCE [LARGE SCALE GENOMIC DNA]</scope>
    <source>
        <strain evidence="3">FM 013</strain>
    </source>
</reference>
<evidence type="ECO:0000256" key="1">
    <source>
        <dbReference type="SAM" id="MobiDB-lite"/>
    </source>
</evidence>
<keyword evidence="3" id="KW-1185">Reference proteome</keyword>
<name>A0A0G4P471_PENC3</name>
<protein>
    <submittedName>
        <fullName evidence="2">Str. FM013</fullName>
    </submittedName>
</protein>
<organism evidence="2 3">
    <name type="scientific">Penicillium camemberti (strain FM 013)</name>
    <dbReference type="NCBI Taxonomy" id="1429867"/>
    <lineage>
        <taxon>Eukaryota</taxon>
        <taxon>Fungi</taxon>
        <taxon>Dikarya</taxon>
        <taxon>Ascomycota</taxon>
        <taxon>Pezizomycotina</taxon>
        <taxon>Eurotiomycetes</taxon>
        <taxon>Eurotiomycetidae</taxon>
        <taxon>Eurotiales</taxon>
        <taxon>Aspergillaceae</taxon>
        <taxon>Penicillium</taxon>
    </lineage>
</organism>
<accession>A0A0G4P471</accession>
<gene>
    <name evidence="2" type="ORF">PCAMFM013_S005g000236</name>
</gene>
<evidence type="ECO:0000313" key="3">
    <source>
        <dbReference type="Proteomes" id="UP000053732"/>
    </source>
</evidence>
<dbReference type="Proteomes" id="UP000053732">
    <property type="component" value="Unassembled WGS sequence"/>
</dbReference>
<dbReference type="AlphaFoldDB" id="A0A0G4P471"/>